<dbReference type="AlphaFoldDB" id="A0A6A3SLR4"/>
<feature type="compositionally biased region" description="Polar residues" evidence="1">
    <location>
        <begin position="79"/>
        <end position="89"/>
    </location>
</feature>
<dbReference type="Proteomes" id="UP000441208">
    <property type="component" value="Unassembled WGS sequence"/>
</dbReference>
<feature type="compositionally biased region" description="Basic and acidic residues" evidence="1">
    <location>
        <begin position="20"/>
        <end position="33"/>
    </location>
</feature>
<evidence type="ECO:0000313" key="2">
    <source>
        <dbReference type="EMBL" id="KAE9117407.1"/>
    </source>
</evidence>
<sequence length="108" mass="11376">MVNGVGRKNIFSEPRTLKMRKTDHTRAPRKSDGDVPTTPGSYDMASTDGISTPPSSAVSSSATGDSDEDIDEFDGHTVTPANNVAVSSTAEELEEKAQAFEEKAAGTD</sequence>
<feature type="compositionally biased region" description="Basic and acidic residues" evidence="1">
    <location>
        <begin position="95"/>
        <end position="108"/>
    </location>
</feature>
<evidence type="ECO:0000256" key="1">
    <source>
        <dbReference type="SAM" id="MobiDB-lite"/>
    </source>
</evidence>
<proteinExistence type="predicted"/>
<evidence type="ECO:0000313" key="3">
    <source>
        <dbReference type="Proteomes" id="UP000441208"/>
    </source>
</evidence>
<accession>A0A6A3SLR4</accession>
<name>A0A6A3SLR4_9STRA</name>
<comment type="caution">
    <text evidence="2">The sequence shown here is derived from an EMBL/GenBank/DDBJ whole genome shotgun (WGS) entry which is preliminary data.</text>
</comment>
<reference evidence="2 3" key="1">
    <citation type="submission" date="2018-08" db="EMBL/GenBank/DDBJ databases">
        <title>Genomic investigation of the strawberry pathogen Phytophthora fragariae indicates pathogenicity is determined by transcriptional variation in three key races.</title>
        <authorList>
            <person name="Adams T.M."/>
            <person name="Armitage A.D."/>
            <person name="Sobczyk M.K."/>
            <person name="Bates H.J."/>
            <person name="Dunwell J.M."/>
            <person name="Nellist C.F."/>
            <person name="Harrison R.J."/>
        </authorList>
    </citation>
    <scope>NUCLEOTIDE SEQUENCE [LARGE SCALE GENOMIC DNA]</scope>
    <source>
        <strain evidence="2 3">NOV-71</strain>
    </source>
</reference>
<protein>
    <submittedName>
        <fullName evidence="2">Uncharacterized protein</fullName>
    </submittedName>
</protein>
<feature type="region of interest" description="Disordered" evidence="1">
    <location>
        <begin position="1"/>
        <end position="108"/>
    </location>
</feature>
<feature type="compositionally biased region" description="Low complexity" evidence="1">
    <location>
        <begin position="51"/>
        <end position="64"/>
    </location>
</feature>
<organism evidence="2 3">
    <name type="scientific">Phytophthora fragariae</name>
    <dbReference type="NCBI Taxonomy" id="53985"/>
    <lineage>
        <taxon>Eukaryota</taxon>
        <taxon>Sar</taxon>
        <taxon>Stramenopiles</taxon>
        <taxon>Oomycota</taxon>
        <taxon>Peronosporomycetes</taxon>
        <taxon>Peronosporales</taxon>
        <taxon>Peronosporaceae</taxon>
        <taxon>Phytophthora</taxon>
    </lineage>
</organism>
<gene>
    <name evidence="2" type="ORF">PF007_g9296</name>
</gene>
<dbReference type="EMBL" id="QXFZ01000413">
    <property type="protein sequence ID" value="KAE9117407.1"/>
    <property type="molecule type" value="Genomic_DNA"/>
</dbReference>